<dbReference type="Proteomes" id="UP000007802">
    <property type="component" value="Unassembled WGS sequence"/>
</dbReference>
<dbReference type="OrthoDB" id="4526134at2759"/>
<organism evidence="2">
    <name type="scientific">Ajellomyces dermatitidis (strain ATCC 18188 / CBS 674.68)</name>
    <name type="common">Blastomyces dermatitidis</name>
    <dbReference type="NCBI Taxonomy" id="653446"/>
    <lineage>
        <taxon>Eukaryota</taxon>
        <taxon>Fungi</taxon>
        <taxon>Dikarya</taxon>
        <taxon>Ascomycota</taxon>
        <taxon>Pezizomycotina</taxon>
        <taxon>Eurotiomycetes</taxon>
        <taxon>Eurotiomycetidae</taxon>
        <taxon>Onygenales</taxon>
        <taxon>Ajellomycetaceae</taxon>
        <taxon>Blastomyces</taxon>
    </lineage>
</organism>
<sequence length="521" mass="59008">STYAPILGHSRSPILGRHPDQSYRLFRYTPQIPRTLRSSAILDCRSSAILDCRSSAILDCRSSAILDCRSSAATNVYMFFRPEAPPHSTYAQILGHSRLQILGHSRLPILGHSRLQILGHSRLPILGRYERVYVLPPRSSTASLLASRPGPATRSYEESKILQKRTSAKDPRVLTPRRMRIRLHTDIIHPTIDITMSNDNMEPSNSNMSIDAVPQWLRAMLELQQQQIADMHATQQRQYEEIQRLSQQGTHAIPTSTESNTKALKERLGAPAYFDASDLTLYSSWRMEMLAKLSVDGDAIGSLTNQGWYINGRLKDRAKQKFHPWMEACEPALRTPDNIMKHLDVLFRDTAMQQKALDWLQSARQRNTPLTTFIPDFNTKILEAGGQSWENRMKISMLKKALTYELLQALISINEDPTYEGFCTQLRTLDDRLIKLKSIQNSGRRHYIYTPAPTNNPATYTPAPTDNPATHTPAPKNNHDADAMDWIDSNAYAQARVSAVRTGFRVPGITPEEVADRRQRG</sequence>
<feature type="compositionally biased region" description="Basic and acidic residues" evidence="1">
    <location>
        <begin position="155"/>
        <end position="168"/>
    </location>
</feature>
<feature type="region of interest" description="Disordered" evidence="1">
    <location>
        <begin position="144"/>
        <end position="168"/>
    </location>
</feature>
<evidence type="ECO:0008006" key="3">
    <source>
        <dbReference type="Google" id="ProtNLM"/>
    </source>
</evidence>
<evidence type="ECO:0000256" key="1">
    <source>
        <dbReference type="SAM" id="MobiDB-lite"/>
    </source>
</evidence>
<protein>
    <recommendedName>
        <fullName evidence="3">Retrotransposon gag domain-containing protein</fullName>
    </recommendedName>
</protein>
<feature type="non-terminal residue" evidence="2">
    <location>
        <position position="1"/>
    </location>
</feature>
<feature type="non-terminal residue" evidence="2">
    <location>
        <position position="521"/>
    </location>
</feature>
<evidence type="ECO:0000313" key="2">
    <source>
        <dbReference type="EMBL" id="KMW69424.1"/>
    </source>
</evidence>
<gene>
    <name evidence="2" type="ORF">BDDG_13571</name>
</gene>
<feature type="region of interest" description="Disordered" evidence="1">
    <location>
        <begin position="447"/>
        <end position="482"/>
    </location>
</feature>
<reference evidence="2" key="1">
    <citation type="submission" date="2010-03" db="EMBL/GenBank/DDBJ databases">
        <title>Annotation of Blastomyces dermatitidis strain ATCC 18188.</title>
        <authorList>
            <consortium name="The Broad Institute Genome Sequencing Platform"/>
            <consortium name="Broad Institute Genome Sequencing Center for Infectious Disease."/>
            <person name="Cuomo C."/>
            <person name="Klein B."/>
            <person name="Sullivan T."/>
            <person name="Heitman J."/>
            <person name="Young S."/>
            <person name="Zeng Q."/>
            <person name="Gargeya S."/>
            <person name="Alvarado L."/>
            <person name="Berlin A.M."/>
            <person name="Chapman S.B."/>
            <person name="Chen Z."/>
            <person name="Freedman E."/>
            <person name="Gellesch M."/>
            <person name="Goldberg J."/>
            <person name="Griggs A."/>
            <person name="Gujja S."/>
            <person name="Heilman E."/>
            <person name="Heiman D."/>
            <person name="Howarth C."/>
            <person name="Mehta T."/>
            <person name="Neiman D."/>
            <person name="Pearson M."/>
            <person name="Roberts A."/>
            <person name="Saif S."/>
            <person name="Shea T."/>
            <person name="Shenoy N."/>
            <person name="Sisk P."/>
            <person name="Stolte C."/>
            <person name="Sykes S."/>
            <person name="White J."/>
            <person name="Yandava C."/>
            <person name="Haas B."/>
            <person name="Nusbaum C."/>
            <person name="Birren B."/>
        </authorList>
    </citation>
    <scope>NUCLEOTIDE SEQUENCE</scope>
    <source>
        <strain evidence="2">ATCC 18188</strain>
    </source>
</reference>
<accession>A0A0J9HJP0</accession>
<feature type="compositionally biased region" description="Low complexity" evidence="1">
    <location>
        <begin position="450"/>
        <end position="470"/>
    </location>
</feature>
<dbReference type="AlphaFoldDB" id="A0A0J9HJP0"/>
<name>A0A0J9HJP0_AJEDA</name>
<proteinExistence type="predicted"/>
<dbReference type="EMBL" id="GG749975">
    <property type="protein sequence ID" value="KMW69424.1"/>
    <property type="molecule type" value="Genomic_DNA"/>
</dbReference>